<evidence type="ECO:0000256" key="1">
    <source>
        <dbReference type="SAM" id="SignalP"/>
    </source>
</evidence>
<feature type="signal peptide" evidence="1">
    <location>
        <begin position="1"/>
        <end position="33"/>
    </location>
</feature>
<keyword evidence="4" id="KW-1185">Reference proteome</keyword>
<feature type="domain" description="SH3b" evidence="2">
    <location>
        <begin position="36"/>
        <end position="99"/>
    </location>
</feature>
<comment type="caution">
    <text evidence="3">The sequence shown here is derived from an EMBL/GenBank/DDBJ whole genome shotgun (WGS) entry which is preliminary data.</text>
</comment>
<dbReference type="Pfam" id="PF08239">
    <property type="entry name" value="SH3_3"/>
    <property type="match status" value="1"/>
</dbReference>
<accession>A0ABQ5ZTS4</accession>
<reference evidence="4" key="1">
    <citation type="journal article" date="2019" name="Int. J. Syst. Evol. Microbiol.">
        <title>The Global Catalogue of Microorganisms (GCM) 10K type strain sequencing project: providing services to taxonomists for standard genome sequencing and annotation.</title>
        <authorList>
            <consortium name="The Broad Institute Genomics Platform"/>
            <consortium name="The Broad Institute Genome Sequencing Center for Infectious Disease"/>
            <person name="Wu L."/>
            <person name="Ma J."/>
        </authorList>
    </citation>
    <scope>NUCLEOTIDE SEQUENCE [LARGE SCALE GENOMIC DNA]</scope>
    <source>
        <strain evidence="4">NBRC 100033</strain>
    </source>
</reference>
<evidence type="ECO:0000313" key="4">
    <source>
        <dbReference type="Proteomes" id="UP001156682"/>
    </source>
</evidence>
<keyword evidence="1" id="KW-0732">Signal</keyword>
<dbReference type="Proteomes" id="UP001156682">
    <property type="component" value="Unassembled WGS sequence"/>
</dbReference>
<feature type="chain" id="PRO_5047243978" description="SH3b domain-containing protein" evidence="1">
    <location>
        <begin position="34"/>
        <end position="244"/>
    </location>
</feature>
<gene>
    <name evidence="3" type="ORF">GCM10007878_09840</name>
</gene>
<evidence type="ECO:0000259" key="2">
    <source>
        <dbReference type="PROSITE" id="PS51781"/>
    </source>
</evidence>
<organism evidence="3 4">
    <name type="scientific">Marinospirillum insulare</name>
    <dbReference type="NCBI Taxonomy" id="217169"/>
    <lineage>
        <taxon>Bacteria</taxon>
        <taxon>Pseudomonadati</taxon>
        <taxon>Pseudomonadota</taxon>
        <taxon>Gammaproteobacteria</taxon>
        <taxon>Oceanospirillales</taxon>
        <taxon>Oceanospirillaceae</taxon>
        <taxon>Marinospirillum</taxon>
    </lineage>
</organism>
<evidence type="ECO:0000313" key="3">
    <source>
        <dbReference type="EMBL" id="GLR63549.1"/>
    </source>
</evidence>
<name>A0ABQ5ZTS4_9GAMM</name>
<proteinExistence type="predicted"/>
<dbReference type="InterPro" id="IPR003646">
    <property type="entry name" value="SH3-like_bac-type"/>
</dbReference>
<dbReference type="Gene3D" id="2.30.30.40">
    <property type="entry name" value="SH3 Domains"/>
    <property type="match status" value="1"/>
</dbReference>
<dbReference type="PROSITE" id="PS51257">
    <property type="entry name" value="PROKAR_LIPOPROTEIN"/>
    <property type="match status" value="1"/>
</dbReference>
<dbReference type="EMBL" id="BSOR01000016">
    <property type="protein sequence ID" value="GLR63549.1"/>
    <property type="molecule type" value="Genomic_DNA"/>
</dbReference>
<sequence length="244" mass="27627">MKGMTKRTLQLQKLGISSFFALIFLFAASFACAAPGDVWQVSVPVGNARALPQTSADLVNQLPKGTSVTELAREGVWLKVQLADGSEAWMHQVTLSQSVELFDLSLNTADRTAMRKAIRTSKVKVVREVDTYPYDLYDPSQWKVGATEMTLGYTLKEQLFAVAEITYRSEKDTEQVRQVAEAVRKELGPWQRVLGRRAKGPVEFEWRRGDLRVLVHRGWPDTTTYVVYEVTDRLNEMQADLEPR</sequence>
<dbReference type="PROSITE" id="PS51781">
    <property type="entry name" value="SH3B"/>
    <property type="match status" value="1"/>
</dbReference>
<protein>
    <recommendedName>
        <fullName evidence="2">SH3b domain-containing protein</fullName>
    </recommendedName>
</protein>
<dbReference type="SMART" id="SM00287">
    <property type="entry name" value="SH3b"/>
    <property type="match status" value="1"/>
</dbReference>